<accession>A0ABW9W298</accession>
<dbReference type="InterPro" id="IPR001608">
    <property type="entry name" value="Ala_racemase_N"/>
</dbReference>
<dbReference type="PANTHER" id="PTHR30511">
    <property type="entry name" value="ALANINE RACEMASE"/>
    <property type="match status" value="1"/>
</dbReference>
<dbReference type="SMART" id="SM01005">
    <property type="entry name" value="Ala_racemase_C"/>
    <property type="match status" value="1"/>
</dbReference>
<evidence type="ECO:0000256" key="2">
    <source>
        <dbReference type="ARBA" id="ARBA00022898"/>
    </source>
</evidence>
<dbReference type="PRINTS" id="PR00992">
    <property type="entry name" value="ALARACEMASE"/>
</dbReference>
<dbReference type="GO" id="GO:0008784">
    <property type="term" value="F:alanine racemase activity"/>
    <property type="evidence" value="ECO:0007669"/>
    <property type="project" value="UniProtKB-EC"/>
</dbReference>
<keyword evidence="2 4" id="KW-0663">Pyridoxal phosphate</keyword>
<dbReference type="Pfam" id="PF00842">
    <property type="entry name" value="Ala_racemase_C"/>
    <property type="match status" value="1"/>
</dbReference>
<keyword evidence="3 4" id="KW-0413">Isomerase</keyword>
<feature type="binding site" evidence="4">
    <location>
        <position position="308"/>
    </location>
    <ligand>
        <name>substrate</name>
    </ligand>
</feature>
<dbReference type="PANTHER" id="PTHR30511:SF0">
    <property type="entry name" value="ALANINE RACEMASE, CATABOLIC-RELATED"/>
    <property type="match status" value="1"/>
</dbReference>
<dbReference type="InterPro" id="IPR000821">
    <property type="entry name" value="Ala_racemase"/>
</dbReference>
<dbReference type="RefSeq" id="WP_161055713.1">
    <property type="nucleotide sequence ID" value="NZ_WWCT01000012.1"/>
</dbReference>
<dbReference type="InterPro" id="IPR020622">
    <property type="entry name" value="Ala_racemase_pyridoxalP-BS"/>
</dbReference>
<dbReference type="Pfam" id="PF01168">
    <property type="entry name" value="Ala_racemase_N"/>
    <property type="match status" value="1"/>
</dbReference>
<comment type="catalytic activity">
    <reaction evidence="4">
        <text>L-alanine = D-alanine</text>
        <dbReference type="Rhea" id="RHEA:20249"/>
        <dbReference type="ChEBI" id="CHEBI:57416"/>
        <dbReference type="ChEBI" id="CHEBI:57972"/>
        <dbReference type="EC" id="5.1.1.1"/>
    </reaction>
</comment>
<feature type="binding site" evidence="4">
    <location>
        <position position="135"/>
    </location>
    <ligand>
        <name>substrate</name>
    </ligand>
</feature>
<dbReference type="InterPro" id="IPR029066">
    <property type="entry name" value="PLP-binding_barrel"/>
</dbReference>
<comment type="caution">
    <text evidence="6">The sequence shown here is derived from an EMBL/GenBank/DDBJ whole genome shotgun (WGS) entry which is preliminary data.</text>
</comment>
<feature type="active site" description="Proton acceptor; specific for L-alanine" evidence="4">
    <location>
        <position position="260"/>
    </location>
</feature>
<dbReference type="CDD" id="cd06827">
    <property type="entry name" value="PLPDE_III_AR_proteobact"/>
    <property type="match status" value="1"/>
</dbReference>
<evidence type="ECO:0000313" key="7">
    <source>
        <dbReference type="Proteomes" id="UP000642144"/>
    </source>
</evidence>
<dbReference type="SUPFAM" id="SSF51419">
    <property type="entry name" value="PLP-binding barrel"/>
    <property type="match status" value="1"/>
</dbReference>
<name>A0ABW9W298_9BURK</name>
<dbReference type="Gene3D" id="3.20.20.10">
    <property type="entry name" value="Alanine racemase"/>
    <property type="match status" value="1"/>
</dbReference>
<dbReference type="InterPro" id="IPR009006">
    <property type="entry name" value="Ala_racemase/Decarboxylase_C"/>
</dbReference>
<proteinExistence type="inferred from homology"/>
<dbReference type="HAMAP" id="MF_01201">
    <property type="entry name" value="Ala_racemase"/>
    <property type="match status" value="1"/>
</dbReference>
<dbReference type="EC" id="5.1.1.1" evidence="4"/>
<feature type="active site" description="Proton acceptor; specific for D-alanine" evidence="4">
    <location>
        <position position="35"/>
    </location>
</feature>
<protein>
    <recommendedName>
        <fullName evidence="4">Alanine racemase</fullName>
        <ecNumber evidence="4">5.1.1.1</ecNumber>
    </recommendedName>
</protein>
<evidence type="ECO:0000313" key="6">
    <source>
        <dbReference type="EMBL" id="MYN27815.1"/>
    </source>
</evidence>
<comment type="function">
    <text evidence="4">Catalyzes the interconversion of L-alanine and D-alanine. May also act on other amino acids.</text>
</comment>
<keyword evidence="7" id="KW-1185">Reference proteome</keyword>
<dbReference type="PROSITE" id="PS00395">
    <property type="entry name" value="ALANINE_RACEMASE"/>
    <property type="match status" value="1"/>
</dbReference>
<dbReference type="NCBIfam" id="TIGR00492">
    <property type="entry name" value="alr"/>
    <property type="match status" value="1"/>
</dbReference>
<evidence type="ECO:0000256" key="1">
    <source>
        <dbReference type="ARBA" id="ARBA00001933"/>
    </source>
</evidence>
<evidence type="ECO:0000256" key="4">
    <source>
        <dbReference type="HAMAP-Rule" id="MF_01201"/>
    </source>
</evidence>
<comment type="cofactor">
    <cofactor evidence="1 4">
        <name>pyridoxal 5'-phosphate</name>
        <dbReference type="ChEBI" id="CHEBI:597326"/>
    </cofactor>
</comment>
<dbReference type="Proteomes" id="UP000642144">
    <property type="component" value="Unassembled WGS sequence"/>
</dbReference>
<dbReference type="EMBL" id="WWCT01000012">
    <property type="protein sequence ID" value="MYN27815.1"/>
    <property type="molecule type" value="Genomic_DNA"/>
</dbReference>
<dbReference type="InterPro" id="IPR011079">
    <property type="entry name" value="Ala_racemase_C"/>
</dbReference>
<reference evidence="6 7" key="1">
    <citation type="submission" date="2019-12" db="EMBL/GenBank/DDBJ databases">
        <title>Novel species isolated from a subtropical stream in China.</title>
        <authorList>
            <person name="Lu H."/>
        </authorList>
    </citation>
    <scope>NUCLEOTIDE SEQUENCE [LARGE SCALE GENOMIC DNA]</scope>
    <source>
        <strain evidence="6 7">CY42W</strain>
    </source>
</reference>
<feature type="domain" description="Alanine racemase C-terminal" evidence="5">
    <location>
        <begin position="239"/>
        <end position="363"/>
    </location>
</feature>
<evidence type="ECO:0000259" key="5">
    <source>
        <dbReference type="SMART" id="SM01005"/>
    </source>
</evidence>
<dbReference type="Gene3D" id="2.40.37.10">
    <property type="entry name" value="Lyase, Ornithine Decarboxylase, Chain A, domain 1"/>
    <property type="match status" value="1"/>
</dbReference>
<comment type="pathway">
    <text evidence="4">Amino-acid biosynthesis; D-alanine biosynthesis; D-alanine from L-alanine: step 1/1.</text>
</comment>
<gene>
    <name evidence="6" type="primary">alr</name>
    <name evidence="6" type="ORF">GTP69_15470</name>
</gene>
<feature type="modified residue" description="N6-(pyridoxal phosphate)lysine" evidence="4">
    <location>
        <position position="35"/>
    </location>
</feature>
<sequence>MPRPILATIHVDSMKQNLALAKAKTPGAKAWGVLKANGYGHGLERAMRGFAAADGLALIEFDNAVKLRELGWTKPILLLEGFFGPEDLVTMADHDLQAAVHCDEQLAWLEAAAPQLSARGIRFDLHLKMNTGMNRLGFTPEAFAAAHARLSAIACVASITLMTHFANADDIDHPLLPIGEQLRRFERGAAGLPGPRSLSNSAGVLLHAELKSDWVRPGIMLYGGTPGGGTADDFGLQPTMTLSSEIIGVQDIAAGEVVGYGSRFKADVPMRVGVVACGYADGYPRVAPAGTPVLVDGVRTRLVGRVSMDMLTVDLTELPQARLGSKVTLWGQGLPIDEVAEAADTIGYELMCALALRVPVVEG</sequence>
<organism evidence="6 7">
    <name type="scientific">Duganella levis</name>
    <dbReference type="NCBI Taxonomy" id="2692169"/>
    <lineage>
        <taxon>Bacteria</taxon>
        <taxon>Pseudomonadati</taxon>
        <taxon>Pseudomonadota</taxon>
        <taxon>Betaproteobacteria</taxon>
        <taxon>Burkholderiales</taxon>
        <taxon>Oxalobacteraceae</taxon>
        <taxon>Telluria group</taxon>
        <taxon>Duganella</taxon>
    </lineage>
</organism>
<comment type="similarity">
    <text evidence="4">Belongs to the alanine racemase family.</text>
</comment>
<dbReference type="SUPFAM" id="SSF50621">
    <property type="entry name" value="Alanine racemase C-terminal domain-like"/>
    <property type="match status" value="1"/>
</dbReference>
<evidence type="ECO:0000256" key="3">
    <source>
        <dbReference type="ARBA" id="ARBA00023235"/>
    </source>
</evidence>